<evidence type="ECO:0000313" key="5">
    <source>
        <dbReference type="Proteomes" id="UP000292859"/>
    </source>
</evidence>
<reference evidence="3 5" key="3">
    <citation type="submission" date="2019-02" db="EMBL/GenBank/DDBJ databases">
        <authorList>
            <person name="Zhang G."/>
        </authorList>
    </citation>
    <scope>NUCLEOTIDE SEQUENCE [LARGE SCALE GENOMIC DNA]</scope>
    <source>
        <strain evidence="3 5">CMB17</strain>
    </source>
</reference>
<dbReference type="Proteomes" id="UP000198409">
    <property type="component" value="Unassembled WGS sequence"/>
</dbReference>
<evidence type="ECO:0000313" key="4">
    <source>
        <dbReference type="Proteomes" id="UP000198409"/>
    </source>
</evidence>
<organism evidence="2 4">
    <name type="scientific">Paracoccus sediminis</name>
    <dbReference type="NCBI Taxonomy" id="1214787"/>
    <lineage>
        <taxon>Bacteria</taxon>
        <taxon>Pseudomonadati</taxon>
        <taxon>Pseudomonadota</taxon>
        <taxon>Alphaproteobacteria</taxon>
        <taxon>Rhodobacterales</taxon>
        <taxon>Paracoccaceae</taxon>
        <taxon>Paracoccus</taxon>
    </lineage>
</organism>
<dbReference type="EMBL" id="SIRL01000001">
    <property type="protein sequence ID" value="TBN53244.1"/>
    <property type="molecule type" value="Genomic_DNA"/>
</dbReference>
<keyword evidence="5" id="KW-1185">Reference proteome</keyword>
<sequence>MPSTARCSTPLPAALLIVMLWLTGCAMAGSEAHAPCPPVVDYTAADQARAADEVETLSEGAVVVRMLSDYAVMRDQARACR</sequence>
<dbReference type="Proteomes" id="UP000292859">
    <property type="component" value="Unassembled WGS sequence"/>
</dbReference>
<gene>
    <name evidence="3" type="ORF">EYF88_03110</name>
    <name evidence="2" type="ORF">SAMN06265378_1013</name>
</gene>
<reference evidence="4" key="1">
    <citation type="submission" date="2017-06" db="EMBL/GenBank/DDBJ databases">
        <authorList>
            <person name="Varghese N."/>
            <person name="Submissions S."/>
        </authorList>
    </citation>
    <scope>NUCLEOTIDE SEQUENCE [LARGE SCALE GENOMIC DNA]</scope>
    <source>
        <strain evidence="4">DSM 26170</strain>
    </source>
</reference>
<name>A0A238UKI4_9RHOB</name>
<feature type="chain" id="PRO_5012398799" evidence="1">
    <location>
        <begin position="29"/>
        <end position="81"/>
    </location>
</feature>
<accession>A0A238UKI4</accession>
<keyword evidence="1" id="KW-0732">Signal</keyword>
<dbReference type="OrthoDB" id="8451006at2"/>
<dbReference type="EMBL" id="FZNM01000001">
    <property type="protein sequence ID" value="SNR22624.1"/>
    <property type="molecule type" value="Genomic_DNA"/>
</dbReference>
<evidence type="ECO:0000313" key="2">
    <source>
        <dbReference type="EMBL" id="SNR22624.1"/>
    </source>
</evidence>
<evidence type="ECO:0000256" key="1">
    <source>
        <dbReference type="SAM" id="SignalP"/>
    </source>
</evidence>
<reference evidence="2" key="2">
    <citation type="submission" date="2017-06" db="EMBL/GenBank/DDBJ databases">
        <authorList>
            <person name="Kim H.J."/>
            <person name="Triplett B.A."/>
        </authorList>
    </citation>
    <scope>NUCLEOTIDE SEQUENCE [LARGE SCALE GENOMIC DNA]</scope>
    <source>
        <strain evidence="2">DSM 26170</strain>
    </source>
</reference>
<protein>
    <submittedName>
        <fullName evidence="2">Uncharacterized protein</fullName>
    </submittedName>
</protein>
<evidence type="ECO:0000313" key="3">
    <source>
        <dbReference type="EMBL" id="TBN53244.1"/>
    </source>
</evidence>
<dbReference type="PROSITE" id="PS51257">
    <property type="entry name" value="PROKAR_LIPOPROTEIN"/>
    <property type="match status" value="1"/>
</dbReference>
<dbReference type="AlphaFoldDB" id="A0A238UKI4"/>
<feature type="signal peptide" evidence="1">
    <location>
        <begin position="1"/>
        <end position="28"/>
    </location>
</feature>
<proteinExistence type="predicted"/>